<dbReference type="InterPro" id="IPR006703">
    <property type="entry name" value="G_AIG1"/>
</dbReference>
<gene>
    <name evidence="6" type="ORF">RDI58_015785</name>
</gene>
<keyword evidence="4" id="KW-0175">Coiled coil</keyword>
<feature type="domain" description="AIG1-type G" evidence="5">
    <location>
        <begin position="16"/>
        <end position="224"/>
    </location>
</feature>
<evidence type="ECO:0000313" key="7">
    <source>
        <dbReference type="Proteomes" id="UP001371456"/>
    </source>
</evidence>
<organism evidence="6 7">
    <name type="scientific">Solanum bulbocastanum</name>
    <name type="common">Wild potato</name>
    <dbReference type="NCBI Taxonomy" id="147425"/>
    <lineage>
        <taxon>Eukaryota</taxon>
        <taxon>Viridiplantae</taxon>
        <taxon>Streptophyta</taxon>
        <taxon>Embryophyta</taxon>
        <taxon>Tracheophyta</taxon>
        <taxon>Spermatophyta</taxon>
        <taxon>Magnoliopsida</taxon>
        <taxon>eudicotyledons</taxon>
        <taxon>Gunneridae</taxon>
        <taxon>Pentapetalae</taxon>
        <taxon>asterids</taxon>
        <taxon>lamiids</taxon>
        <taxon>Solanales</taxon>
        <taxon>Solanaceae</taxon>
        <taxon>Solanoideae</taxon>
        <taxon>Solaneae</taxon>
        <taxon>Solanum</taxon>
    </lineage>
</organism>
<dbReference type="SUPFAM" id="SSF52540">
    <property type="entry name" value="P-loop containing nucleoside triphosphate hydrolases"/>
    <property type="match status" value="1"/>
</dbReference>
<sequence length="284" mass="32151">MGGSAINSDDCQISINEERTLLLVGRTGDGKSATGNNILGTKAFKSMHCSSCVTTACQLHTTQLQDGDILNVIDTPGLFDISRDPDFVIKELVKCFDLAKDGIHAVLLVLSVRSRFSREEQASVQCFLNLFEREIIDYMIVVFTGGDELDEENDEILVKYLNHCPEPLKETLEKCGNRHELFDNKTENPVKKAEQLRNLISQVNLVVEKNSGKPYTKDLFMESKVESKLWLMRHLEAELEKERAARLQAEQNAEAALMKWEDMSSMVTYEEPQAKKWGIFPNNM</sequence>
<evidence type="ECO:0000256" key="4">
    <source>
        <dbReference type="SAM" id="Coils"/>
    </source>
</evidence>
<evidence type="ECO:0000256" key="3">
    <source>
        <dbReference type="ARBA" id="ARBA00023134"/>
    </source>
</evidence>
<reference evidence="6 7" key="1">
    <citation type="submission" date="2024-02" db="EMBL/GenBank/DDBJ databases">
        <title>de novo genome assembly of Solanum bulbocastanum strain 11H21.</title>
        <authorList>
            <person name="Hosaka A.J."/>
        </authorList>
    </citation>
    <scope>NUCLEOTIDE SEQUENCE [LARGE SCALE GENOMIC DNA]</scope>
    <source>
        <tissue evidence="6">Young leaves</tissue>
    </source>
</reference>
<comment type="similarity">
    <text evidence="1">Belongs to the TRAFAC class TrmE-Era-EngA-EngB-Septin-like GTPase superfamily. AIG1/Toc34/Toc159-like paraseptin GTPase family. IAN subfamily.</text>
</comment>
<dbReference type="PANTHER" id="PTHR10903:SF119">
    <property type="entry name" value="AIG1-TYPE G DOMAIN-CONTAINING PROTEIN"/>
    <property type="match status" value="1"/>
</dbReference>
<dbReference type="Pfam" id="PF04548">
    <property type="entry name" value="AIG1"/>
    <property type="match status" value="1"/>
</dbReference>
<proteinExistence type="inferred from homology"/>
<dbReference type="InterPro" id="IPR045058">
    <property type="entry name" value="GIMA/IAN/Toc"/>
</dbReference>
<dbReference type="AlphaFoldDB" id="A0AAN8THM6"/>
<dbReference type="Proteomes" id="UP001371456">
    <property type="component" value="Unassembled WGS sequence"/>
</dbReference>
<comment type="caution">
    <text evidence="6">The sequence shown here is derived from an EMBL/GenBank/DDBJ whole genome shotgun (WGS) entry which is preliminary data.</text>
</comment>
<feature type="coiled-coil region" evidence="4">
    <location>
        <begin position="232"/>
        <end position="259"/>
    </location>
</feature>
<dbReference type="FunFam" id="3.40.50.300:FF:000840">
    <property type="entry name" value="Immune-associated nucleotide-binding protein 9"/>
    <property type="match status" value="1"/>
</dbReference>
<evidence type="ECO:0000313" key="6">
    <source>
        <dbReference type="EMBL" id="KAK6787260.1"/>
    </source>
</evidence>
<keyword evidence="2" id="KW-0547">Nucleotide-binding</keyword>
<evidence type="ECO:0000256" key="2">
    <source>
        <dbReference type="ARBA" id="ARBA00022741"/>
    </source>
</evidence>
<evidence type="ECO:0000256" key="1">
    <source>
        <dbReference type="ARBA" id="ARBA00008535"/>
    </source>
</evidence>
<name>A0AAN8THM6_SOLBU</name>
<evidence type="ECO:0000259" key="5">
    <source>
        <dbReference type="PROSITE" id="PS51720"/>
    </source>
</evidence>
<accession>A0AAN8THM6</accession>
<dbReference type="Gene3D" id="3.40.50.300">
    <property type="entry name" value="P-loop containing nucleotide triphosphate hydrolases"/>
    <property type="match status" value="1"/>
</dbReference>
<dbReference type="PANTHER" id="PTHR10903">
    <property type="entry name" value="GTPASE, IMAP FAMILY MEMBER-RELATED"/>
    <property type="match status" value="1"/>
</dbReference>
<dbReference type="GO" id="GO:0005525">
    <property type="term" value="F:GTP binding"/>
    <property type="evidence" value="ECO:0007669"/>
    <property type="project" value="UniProtKB-KW"/>
</dbReference>
<keyword evidence="7" id="KW-1185">Reference proteome</keyword>
<protein>
    <recommendedName>
        <fullName evidence="5">AIG1-type G domain-containing protein</fullName>
    </recommendedName>
</protein>
<dbReference type="InterPro" id="IPR027417">
    <property type="entry name" value="P-loop_NTPase"/>
</dbReference>
<keyword evidence="3" id="KW-0342">GTP-binding</keyword>
<dbReference type="EMBL" id="JBANQN010000006">
    <property type="protein sequence ID" value="KAK6787260.1"/>
    <property type="molecule type" value="Genomic_DNA"/>
</dbReference>
<dbReference type="PROSITE" id="PS51720">
    <property type="entry name" value="G_AIG1"/>
    <property type="match status" value="1"/>
</dbReference>
<dbReference type="CDD" id="cd01852">
    <property type="entry name" value="AIG1"/>
    <property type="match status" value="1"/>
</dbReference>